<dbReference type="Proteomes" id="UP000033188">
    <property type="component" value="Chromosome 2"/>
</dbReference>
<dbReference type="RefSeq" id="XP_012768017.1">
    <property type="nucleotide sequence ID" value="XM_012912563.1"/>
</dbReference>
<dbReference type="AlphaFoldDB" id="A0A061D580"/>
<keyword evidence="3" id="KW-1185">Reference proteome</keyword>
<feature type="compositionally biased region" description="Polar residues" evidence="1">
    <location>
        <begin position="169"/>
        <end position="180"/>
    </location>
</feature>
<dbReference type="OrthoDB" id="361659at2759"/>
<evidence type="ECO:0000313" key="2">
    <source>
        <dbReference type="EMBL" id="CDR95831.1"/>
    </source>
</evidence>
<dbReference type="GeneID" id="24564372"/>
<proteinExistence type="predicted"/>
<feature type="compositionally biased region" description="Polar residues" evidence="1">
    <location>
        <begin position="38"/>
        <end position="48"/>
    </location>
</feature>
<dbReference type="VEuPathDB" id="PiroplasmaDB:BBBOND_0209840"/>
<name>A0A061D580_BABBI</name>
<gene>
    <name evidence="2" type="ORF">BBBOND_0209840</name>
</gene>
<accession>A0A061D580</accession>
<evidence type="ECO:0000256" key="1">
    <source>
        <dbReference type="SAM" id="MobiDB-lite"/>
    </source>
</evidence>
<reference evidence="3" key="1">
    <citation type="submission" date="2014-06" db="EMBL/GenBank/DDBJ databases">
        <authorList>
            <person name="Aslett M."/>
            <person name="De Silva N."/>
        </authorList>
    </citation>
    <scope>NUCLEOTIDE SEQUENCE [LARGE SCALE GENOMIC DNA]</scope>
    <source>
        <strain evidence="3">Bond</strain>
    </source>
</reference>
<evidence type="ECO:0000313" key="3">
    <source>
        <dbReference type="Proteomes" id="UP000033188"/>
    </source>
</evidence>
<feature type="region of interest" description="Disordered" evidence="1">
    <location>
        <begin position="169"/>
        <end position="193"/>
    </location>
</feature>
<feature type="region of interest" description="Disordered" evidence="1">
    <location>
        <begin position="1"/>
        <end position="50"/>
    </location>
</feature>
<dbReference type="EMBL" id="LK391708">
    <property type="protein sequence ID" value="CDR95831.1"/>
    <property type="molecule type" value="Genomic_DNA"/>
</dbReference>
<sequence length="550" mass="59784">MSDVAAGSPTTPGSMAAPEEAIQADVAASGSDARPTDTAASPTASDVHSVTTPCTVTSSVATPLRTHIAGVSELPAVYLPPIHYSYDRETGTWIKLPQDGNALPSSFSVPSSSVVNTVAASTIRSVPSTPIEESFIEPRSTVRVVPATSPSVQSFTTHISQISRNLNTDNESQATTQCQAPQHPPRFYSSPPMQVGTGTSYVVNPVVNREYTCVSPLMPYGVATQATPVHVCSPPVAQPAPAVVRNQFTFDGPAPSFPGSPAPAYEPYSAHTTPRPASAAQAFATSMGRTYNAAAGVFRSFDDMAANPAVTGMQRMLHPVATDFVKAAVFKLQRLENVPASTNSVNKVAYSLVAYFDPTTENYGAYRSRPRWGIPNDRPNSANCDLRGDVIKIPWQGEIYVFLKVLEHVNQIETVVGRMKLHIESLVRQHPLRVNIISDDNHLAGSAILEFSVGHMSHDELRDAQDEALRVATSRRQMDYQYRANRMPEYEASLQQHRQTQRDRAAAEYRNSPAGYRERARPMALGEVQVPAALNHFVRWCCDITDSDLY</sequence>
<organism evidence="2 3">
    <name type="scientific">Babesia bigemina</name>
    <dbReference type="NCBI Taxonomy" id="5866"/>
    <lineage>
        <taxon>Eukaryota</taxon>
        <taxon>Sar</taxon>
        <taxon>Alveolata</taxon>
        <taxon>Apicomplexa</taxon>
        <taxon>Aconoidasida</taxon>
        <taxon>Piroplasmida</taxon>
        <taxon>Babesiidae</taxon>
        <taxon>Babesia</taxon>
    </lineage>
</organism>
<dbReference type="KEGG" id="bbig:BBBOND_0209840"/>
<dbReference type="OMA" id="PNSANCD"/>
<protein>
    <submittedName>
        <fullName evidence="2">Uncharacterized protein</fullName>
    </submittedName>
</protein>